<dbReference type="AlphaFoldDB" id="A0AAE0LGP4"/>
<dbReference type="Proteomes" id="UP001190700">
    <property type="component" value="Unassembled WGS sequence"/>
</dbReference>
<evidence type="ECO:0000313" key="2">
    <source>
        <dbReference type="Proteomes" id="UP001190700"/>
    </source>
</evidence>
<evidence type="ECO:0000313" key="1">
    <source>
        <dbReference type="EMBL" id="KAK3284075.1"/>
    </source>
</evidence>
<protein>
    <submittedName>
        <fullName evidence="1">Uncharacterized protein</fullName>
    </submittedName>
</protein>
<comment type="caution">
    <text evidence="1">The sequence shown here is derived from an EMBL/GenBank/DDBJ whole genome shotgun (WGS) entry which is preliminary data.</text>
</comment>
<gene>
    <name evidence="1" type="ORF">CYMTET_8261</name>
</gene>
<keyword evidence="2" id="KW-1185">Reference proteome</keyword>
<reference evidence="1 2" key="1">
    <citation type="journal article" date="2015" name="Genome Biol. Evol.">
        <title>Comparative Genomics of a Bacterivorous Green Alga Reveals Evolutionary Causalities and Consequences of Phago-Mixotrophic Mode of Nutrition.</title>
        <authorList>
            <person name="Burns J.A."/>
            <person name="Paasch A."/>
            <person name="Narechania A."/>
            <person name="Kim E."/>
        </authorList>
    </citation>
    <scope>NUCLEOTIDE SEQUENCE [LARGE SCALE GENOMIC DNA]</scope>
    <source>
        <strain evidence="1 2">PLY_AMNH</strain>
    </source>
</reference>
<accession>A0AAE0LGP4</accession>
<organism evidence="1 2">
    <name type="scientific">Cymbomonas tetramitiformis</name>
    <dbReference type="NCBI Taxonomy" id="36881"/>
    <lineage>
        <taxon>Eukaryota</taxon>
        <taxon>Viridiplantae</taxon>
        <taxon>Chlorophyta</taxon>
        <taxon>Pyramimonadophyceae</taxon>
        <taxon>Pyramimonadales</taxon>
        <taxon>Pyramimonadaceae</taxon>
        <taxon>Cymbomonas</taxon>
    </lineage>
</organism>
<sequence>MADPLMATTTAFECACHTHNMTPHNSAPTTDGDSDACVFCGIVDASVQHYGDSPLSPPDHRIRWSVTRVARRPPSKRILHEEIADRDAALSHHGPTTIQFSEQYNKRWRGAHYLCVEIWPHLNFDLDHAPFDTLDVWKRILFVQNRAFMQRRGPEFMQQDFNALLGPVRPAFIEARNAHKISSVLTTLSRYRLAFVLADLCDDPSPFPAIPGHLLHSTVTGSFHNFYTICKPRVIQNYNLRRQRNGDLLAQLSLASQLWHHHVDLCAHSPRNKQLYHAIITTIYAIDASITLADWTLATPVLGDLHTYLLHLLQSAKPPKEPKPHRTGARRLKV</sequence>
<proteinExistence type="predicted"/>
<name>A0AAE0LGP4_9CHLO</name>
<dbReference type="EMBL" id="LGRX02002517">
    <property type="protein sequence ID" value="KAK3284075.1"/>
    <property type="molecule type" value="Genomic_DNA"/>
</dbReference>